<dbReference type="Pfam" id="PF13673">
    <property type="entry name" value="Acetyltransf_10"/>
    <property type="match status" value="1"/>
</dbReference>
<dbReference type="Proteomes" id="UP000016922">
    <property type="component" value="Unassembled WGS sequence"/>
</dbReference>
<feature type="domain" description="N-acetyltransferase" evidence="2">
    <location>
        <begin position="145"/>
        <end position="231"/>
    </location>
</feature>
<dbReference type="EMBL" id="KE145368">
    <property type="protein sequence ID" value="EPE28552.1"/>
    <property type="molecule type" value="Genomic_DNA"/>
</dbReference>
<dbReference type="eggNOG" id="ENOG502SQRM">
    <property type="taxonomic scope" value="Eukaryota"/>
</dbReference>
<sequence>MSPPATLIPCTPHDLPLLAKIESTVFLHDPFAIVAFGPKKDTAENLALRTKGLLKTLKPQQGKRTKYVKAVLGGVVVGWSSWSFVDVGEGVVKGGAEGEGDGEGEGKGEEKEEDVGWGISANIEFLQDVFIKGDEMMMKSTDSKPYAKLNALVILPPYQRRGIGTLLLSEGLKEVDALGLQCVLGASPEGYGLYERYGFKEVGMMELKLWEYEGGEGLGETRHGVMRRAPQGV</sequence>
<reference evidence="3 4" key="1">
    <citation type="journal article" date="2013" name="BMC Genomics">
        <title>Genomics-driven discovery of the pneumocandin biosynthetic gene cluster in the fungus Glarea lozoyensis.</title>
        <authorList>
            <person name="Chen L."/>
            <person name="Yue Q."/>
            <person name="Zhang X."/>
            <person name="Xiang M."/>
            <person name="Wang C."/>
            <person name="Li S."/>
            <person name="Che Y."/>
            <person name="Ortiz-Lopez F.J."/>
            <person name="Bills G.F."/>
            <person name="Liu X."/>
            <person name="An Z."/>
        </authorList>
    </citation>
    <scope>NUCLEOTIDE SEQUENCE [LARGE SCALE GENOMIC DNA]</scope>
    <source>
        <strain evidence="4">ATCC 20868 / MF5171</strain>
    </source>
</reference>
<dbReference type="PROSITE" id="PS51186">
    <property type="entry name" value="GNAT"/>
    <property type="match status" value="1"/>
</dbReference>
<gene>
    <name evidence="3" type="ORF">GLAREA_09673</name>
</gene>
<name>S3CPZ0_GLAL2</name>
<dbReference type="HOGENOM" id="CLU_060131_1_0_1"/>
<evidence type="ECO:0000313" key="3">
    <source>
        <dbReference type="EMBL" id="EPE28552.1"/>
    </source>
</evidence>
<dbReference type="OrthoDB" id="2832510at2759"/>
<feature type="region of interest" description="Disordered" evidence="1">
    <location>
        <begin position="94"/>
        <end position="113"/>
    </location>
</feature>
<dbReference type="SUPFAM" id="SSF55729">
    <property type="entry name" value="Acyl-CoA N-acyltransferases (Nat)"/>
    <property type="match status" value="1"/>
</dbReference>
<protein>
    <submittedName>
        <fullName evidence="3">Acyl-CoA N-acyltransferases (Nat)</fullName>
    </submittedName>
</protein>
<evidence type="ECO:0000259" key="2">
    <source>
        <dbReference type="PROSITE" id="PS51186"/>
    </source>
</evidence>
<dbReference type="CDD" id="cd04301">
    <property type="entry name" value="NAT_SF"/>
    <property type="match status" value="1"/>
</dbReference>
<dbReference type="OMA" id="RTSHVIM"/>
<organism evidence="3 4">
    <name type="scientific">Glarea lozoyensis (strain ATCC 20868 / MF5171)</name>
    <dbReference type="NCBI Taxonomy" id="1116229"/>
    <lineage>
        <taxon>Eukaryota</taxon>
        <taxon>Fungi</taxon>
        <taxon>Dikarya</taxon>
        <taxon>Ascomycota</taxon>
        <taxon>Pezizomycotina</taxon>
        <taxon>Leotiomycetes</taxon>
        <taxon>Helotiales</taxon>
        <taxon>Helotiaceae</taxon>
        <taxon>Glarea</taxon>
    </lineage>
</organism>
<dbReference type="InterPro" id="IPR052523">
    <property type="entry name" value="Trichothecene_AcTrans"/>
</dbReference>
<dbReference type="Gene3D" id="3.40.630.30">
    <property type="match status" value="1"/>
</dbReference>
<keyword evidence="3" id="KW-0808">Transferase</keyword>
<dbReference type="GO" id="GO:0016747">
    <property type="term" value="F:acyltransferase activity, transferring groups other than amino-acyl groups"/>
    <property type="evidence" value="ECO:0007669"/>
    <property type="project" value="InterPro"/>
</dbReference>
<keyword evidence="3" id="KW-0012">Acyltransferase</keyword>
<dbReference type="KEGG" id="glz:GLAREA_09673"/>
<evidence type="ECO:0000256" key="1">
    <source>
        <dbReference type="SAM" id="MobiDB-lite"/>
    </source>
</evidence>
<dbReference type="InterPro" id="IPR000182">
    <property type="entry name" value="GNAT_dom"/>
</dbReference>
<dbReference type="GeneID" id="19468720"/>
<dbReference type="PANTHER" id="PTHR42791">
    <property type="entry name" value="GNAT FAMILY ACETYLTRANSFERASE"/>
    <property type="match status" value="1"/>
</dbReference>
<evidence type="ECO:0000313" key="4">
    <source>
        <dbReference type="Proteomes" id="UP000016922"/>
    </source>
</evidence>
<accession>S3CPZ0</accession>
<dbReference type="InterPro" id="IPR016181">
    <property type="entry name" value="Acyl_CoA_acyltransferase"/>
</dbReference>
<dbReference type="PANTHER" id="PTHR42791:SF2">
    <property type="entry name" value="N-ACETYLTRANSFERASE DOMAIN-CONTAINING PROTEIN"/>
    <property type="match status" value="1"/>
</dbReference>
<keyword evidence="4" id="KW-1185">Reference proteome</keyword>
<proteinExistence type="predicted"/>
<dbReference type="AlphaFoldDB" id="S3CPZ0"/>
<dbReference type="RefSeq" id="XP_008084460.1">
    <property type="nucleotide sequence ID" value="XM_008086269.1"/>
</dbReference>